<evidence type="ECO:0000313" key="2">
    <source>
        <dbReference type="EMBL" id="CAE0492781.1"/>
    </source>
</evidence>
<proteinExistence type="predicted"/>
<name>A0A7S3QU35_DUNTE</name>
<organism evidence="2">
    <name type="scientific">Dunaliella tertiolecta</name>
    <name type="common">Green alga</name>
    <dbReference type="NCBI Taxonomy" id="3047"/>
    <lineage>
        <taxon>Eukaryota</taxon>
        <taxon>Viridiplantae</taxon>
        <taxon>Chlorophyta</taxon>
        <taxon>core chlorophytes</taxon>
        <taxon>Chlorophyceae</taxon>
        <taxon>CS clade</taxon>
        <taxon>Chlamydomonadales</taxon>
        <taxon>Dunaliellaceae</taxon>
        <taxon>Dunaliella</taxon>
    </lineage>
</organism>
<dbReference type="AlphaFoldDB" id="A0A7S3QU35"/>
<gene>
    <name evidence="2" type="ORF">DTER00134_LOCUS7854</name>
</gene>
<dbReference type="EMBL" id="HBIP01013634">
    <property type="protein sequence ID" value="CAE0492781.1"/>
    <property type="molecule type" value="Transcribed_RNA"/>
</dbReference>
<accession>A0A7S3QU35</accession>
<feature type="compositionally biased region" description="Polar residues" evidence="1">
    <location>
        <begin position="168"/>
        <end position="178"/>
    </location>
</feature>
<protein>
    <submittedName>
        <fullName evidence="2">Uncharacterized protein</fullName>
    </submittedName>
</protein>
<feature type="region of interest" description="Disordered" evidence="1">
    <location>
        <begin position="114"/>
        <end position="134"/>
    </location>
</feature>
<feature type="compositionally biased region" description="Polar residues" evidence="1">
    <location>
        <begin position="190"/>
        <end position="200"/>
    </location>
</feature>
<reference evidence="2" key="1">
    <citation type="submission" date="2021-01" db="EMBL/GenBank/DDBJ databases">
        <authorList>
            <person name="Corre E."/>
            <person name="Pelletier E."/>
            <person name="Niang G."/>
            <person name="Scheremetjew M."/>
            <person name="Finn R."/>
            <person name="Kale V."/>
            <person name="Holt S."/>
            <person name="Cochrane G."/>
            <person name="Meng A."/>
            <person name="Brown T."/>
            <person name="Cohen L."/>
        </authorList>
    </citation>
    <scope>NUCLEOTIDE SEQUENCE</scope>
    <source>
        <strain evidence="2">CCMP1320</strain>
    </source>
</reference>
<sequence length="307" mass="32636">MGSQCTFDKKARLRQIKQDIDGLQAKSKQSSSHVPAGMTYAEVFSAAINAAMRHKRAMVGNLSRKSDDSPAEMTFEEIQAYERVTDDYVRPSAISLPPQPGLAKSTSARFQAPLNRESGLGAGREGAEGRSHMRRQGSFAPSVFMSDAYPSSASGRGTPSAALGRLARQSSTNLSGRASATVPELHQSFRRSSTNISSRGSHGPDAAPDRASSTHKPKPQEGDAPTSKQRGGSAGGFVKPTLSPAVINYGFQAVEQQQPQQESVHKERDGGLCSTSTAGKFWVWQVCAWLGLAGDPPSKMVALVTSG</sequence>
<evidence type="ECO:0000256" key="1">
    <source>
        <dbReference type="SAM" id="MobiDB-lite"/>
    </source>
</evidence>
<feature type="region of interest" description="Disordered" evidence="1">
    <location>
        <begin position="149"/>
        <end position="239"/>
    </location>
</feature>